<comment type="caution">
    <text evidence="2">The sequence shown here is derived from an EMBL/GenBank/DDBJ whole genome shotgun (WGS) entry which is preliminary data.</text>
</comment>
<evidence type="ECO:0000313" key="3">
    <source>
        <dbReference type="Proteomes" id="UP000550707"/>
    </source>
</evidence>
<organism evidence="2 3">
    <name type="scientific">Molossus molossus</name>
    <name type="common">Pallas' mastiff bat</name>
    <name type="synonym">Vespertilio molossus</name>
    <dbReference type="NCBI Taxonomy" id="27622"/>
    <lineage>
        <taxon>Eukaryota</taxon>
        <taxon>Metazoa</taxon>
        <taxon>Chordata</taxon>
        <taxon>Craniata</taxon>
        <taxon>Vertebrata</taxon>
        <taxon>Euteleostomi</taxon>
        <taxon>Mammalia</taxon>
        <taxon>Eutheria</taxon>
        <taxon>Laurasiatheria</taxon>
        <taxon>Chiroptera</taxon>
        <taxon>Yangochiroptera</taxon>
        <taxon>Molossidae</taxon>
        <taxon>Molossus</taxon>
    </lineage>
</organism>
<evidence type="ECO:0000256" key="1">
    <source>
        <dbReference type="SAM" id="MobiDB-lite"/>
    </source>
</evidence>
<dbReference type="EMBL" id="JACASF010000004">
    <property type="protein sequence ID" value="KAF6480857.1"/>
    <property type="molecule type" value="Genomic_DNA"/>
</dbReference>
<evidence type="ECO:0000313" key="2">
    <source>
        <dbReference type="EMBL" id="KAF6480857.1"/>
    </source>
</evidence>
<feature type="compositionally biased region" description="Low complexity" evidence="1">
    <location>
        <begin position="46"/>
        <end position="56"/>
    </location>
</feature>
<feature type="region of interest" description="Disordered" evidence="1">
    <location>
        <begin position="41"/>
        <end position="130"/>
    </location>
</feature>
<dbReference type="InParanoid" id="A0A7J8I8G9"/>
<reference evidence="2 3" key="1">
    <citation type="journal article" date="2020" name="Nature">
        <title>Six reference-quality genomes reveal evolution of bat adaptations.</title>
        <authorList>
            <person name="Jebb D."/>
            <person name="Huang Z."/>
            <person name="Pippel M."/>
            <person name="Hughes G.M."/>
            <person name="Lavrichenko K."/>
            <person name="Devanna P."/>
            <person name="Winkler S."/>
            <person name="Jermiin L.S."/>
            <person name="Skirmuntt E.C."/>
            <person name="Katzourakis A."/>
            <person name="Burkitt-Gray L."/>
            <person name="Ray D.A."/>
            <person name="Sullivan K.A.M."/>
            <person name="Roscito J.G."/>
            <person name="Kirilenko B.M."/>
            <person name="Davalos L.M."/>
            <person name="Corthals A.P."/>
            <person name="Power M.L."/>
            <person name="Jones G."/>
            <person name="Ransome R.D."/>
            <person name="Dechmann D.K.N."/>
            <person name="Locatelli A.G."/>
            <person name="Puechmaille S.J."/>
            <person name="Fedrigo O."/>
            <person name="Jarvis E.D."/>
            <person name="Hiller M."/>
            <person name="Vernes S.C."/>
            <person name="Myers E.W."/>
            <person name="Teeling E.C."/>
        </authorList>
    </citation>
    <scope>NUCLEOTIDE SEQUENCE [LARGE SCALE GENOMIC DNA]</scope>
    <source>
        <strain evidence="2">MMolMol1</strain>
        <tissue evidence="2">Muscle</tissue>
    </source>
</reference>
<proteinExistence type="predicted"/>
<keyword evidence="3" id="KW-1185">Reference proteome</keyword>
<feature type="compositionally biased region" description="Polar residues" evidence="1">
    <location>
        <begin position="78"/>
        <end position="89"/>
    </location>
</feature>
<protein>
    <submittedName>
        <fullName evidence="2">Uncharacterized protein</fullName>
    </submittedName>
</protein>
<gene>
    <name evidence="2" type="ORF">HJG59_010651</name>
</gene>
<sequence>MNVPRPLAAGVILGRVTGPPPSQAGCRPPVDSVPNCLLQTKVGSCPDQQGPDQQGPALHPLPLFPNLKLAQSGDLRPSSHSLPSVTLHSPVTPGSALPQGPPPHCRWERHRHPDQDKQHSLGHSLGQMEM</sequence>
<dbReference type="AlphaFoldDB" id="A0A7J8I8G9"/>
<dbReference type="Proteomes" id="UP000550707">
    <property type="component" value="Unassembled WGS sequence"/>
</dbReference>
<accession>A0A7J8I8G9</accession>
<name>A0A7J8I8G9_MOLMO</name>